<keyword evidence="5" id="KW-1185">Reference proteome</keyword>
<dbReference type="AlphaFoldDB" id="A0AA42DPE8"/>
<dbReference type="InterPro" id="IPR048332">
    <property type="entry name" value="GD_AH_C"/>
</dbReference>
<organism evidence="4 5">
    <name type="scientific">Holtiella tumoricola</name>
    <dbReference type="NCBI Taxonomy" id="3018743"/>
    <lineage>
        <taxon>Bacteria</taxon>
        <taxon>Bacillati</taxon>
        <taxon>Bacillota</taxon>
        <taxon>Clostridia</taxon>
        <taxon>Lachnospirales</taxon>
        <taxon>Cellulosilyticaceae</taxon>
        <taxon>Holtiella</taxon>
    </lineage>
</organism>
<sequence>MSLENKVIKINEYDSVAVALTDIVIGESVLLGNTKEIIAVENIPFGHKVALKNINKGENIIKYGYPIGHAIQDIKQGEHIHTHNLKTNLSGILDYTYDKVDNMVSKYFEDKAFMGYVREDGKVGVRNEVWIVPTVGCVNSTAQTLEKMANEKYGNEIDGIFCCTHNMGCSQLSQDHLRTQKILKGLINNPNAGAVLVLSLGCENNNLQDFSKVLGEVNPERVKFLVTQDVEDEFEAAMDILGELVGYAKKFKRESVSCNNLVLGFKCGGSDGFSGITANSLCGKLNDRVTAIGGSTILTEVPEMFGAETILMNRASCEEVFEKTVTMINDFKNYFTKYNQSIYENPSPGNKKGGISTLEEKSLGCIQKGGMAIVTDVLDFGQSVEKKGLNLLNGPGNDQVSCTNLAASGAQIILFTTGRGNPFGSIVPTVKIASNSNLYKKKRNWIDFNAGAVLEDKSFDELTEEFFDYILEVASGNIKTQNEVNHYRDISIFRDGVIL</sequence>
<keyword evidence="2" id="KW-0456">Lyase</keyword>
<dbReference type="GO" id="GO:0019698">
    <property type="term" value="P:D-galacturonate catabolic process"/>
    <property type="evidence" value="ECO:0007669"/>
    <property type="project" value="TreeGrafter"/>
</dbReference>
<reference evidence="4" key="1">
    <citation type="journal article" date="2023" name="Int. J. Syst. Evol. Microbiol.">
        <title>&lt;i&gt;Holtiella tumoricola&lt;/i&gt; gen. nov. sp. nov., isolated from a human clinical sample.</title>
        <authorList>
            <person name="Allen-Vercoe E."/>
            <person name="Daigneault M.C."/>
            <person name="Vancuren S.J."/>
            <person name="Cochrane K."/>
            <person name="O'Neal L.L."/>
            <person name="Sankaranarayanan K."/>
            <person name="Lawson P.A."/>
        </authorList>
    </citation>
    <scope>NUCLEOTIDE SEQUENCE</scope>
    <source>
        <strain evidence="4">CC70A</strain>
    </source>
</reference>
<feature type="domain" description="SAF" evidence="3">
    <location>
        <begin position="14"/>
        <end position="86"/>
    </location>
</feature>
<evidence type="ECO:0000313" key="4">
    <source>
        <dbReference type="EMBL" id="MDA3732729.1"/>
    </source>
</evidence>
<dbReference type="InterPro" id="IPR013974">
    <property type="entry name" value="SAF"/>
</dbReference>
<dbReference type="CDD" id="cd11613">
    <property type="entry name" value="SAF_AH_GD"/>
    <property type="match status" value="1"/>
</dbReference>
<evidence type="ECO:0000256" key="2">
    <source>
        <dbReference type="ARBA" id="ARBA00023239"/>
    </source>
</evidence>
<dbReference type="Pfam" id="PF20629">
    <property type="entry name" value="GD_AH_C"/>
    <property type="match status" value="1"/>
</dbReference>
<dbReference type="RefSeq" id="WP_271012752.1">
    <property type="nucleotide sequence ID" value="NZ_JAQIFT010000053.1"/>
</dbReference>
<comment type="similarity">
    <text evidence="1">Belongs to the UxaA family.</text>
</comment>
<dbReference type="Pfam" id="PF04295">
    <property type="entry name" value="GD_AH_second"/>
    <property type="match status" value="1"/>
</dbReference>
<evidence type="ECO:0000256" key="1">
    <source>
        <dbReference type="ARBA" id="ARBA00010986"/>
    </source>
</evidence>
<protein>
    <submittedName>
        <fullName evidence="4">Altronate dehydratase family protein</fullName>
    </submittedName>
</protein>
<dbReference type="PANTHER" id="PTHR30536">
    <property type="entry name" value="ALTRONATE/GALACTARATE DEHYDRATASE"/>
    <property type="match status" value="1"/>
</dbReference>
<dbReference type="Pfam" id="PF08666">
    <property type="entry name" value="SAF"/>
    <property type="match status" value="1"/>
</dbReference>
<gene>
    <name evidence="4" type="ORF">PBV87_14695</name>
</gene>
<dbReference type="GO" id="GO:0016829">
    <property type="term" value="F:lyase activity"/>
    <property type="evidence" value="ECO:0007669"/>
    <property type="project" value="UniProtKB-KW"/>
</dbReference>
<dbReference type="EMBL" id="JAQIFT010000053">
    <property type="protein sequence ID" value="MDA3732729.1"/>
    <property type="molecule type" value="Genomic_DNA"/>
</dbReference>
<proteinExistence type="inferred from homology"/>
<evidence type="ECO:0000259" key="3">
    <source>
        <dbReference type="SMART" id="SM00858"/>
    </source>
</evidence>
<name>A0AA42DPE8_9FIRM</name>
<dbReference type="InterPro" id="IPR007392">
    <property type="entry name" value="GD_AH_second"/>
</dbReference>
<dbReference type="SMART" id="SM00858">
    <property type="entry name" value="SAF"/>
    <property type="match status" value="1"/>
</dbReference>
<dbReference type="PANTHER" id="PTHR30536:SF5">
    <property type="entry name" value="ALTRONATE DEHYDRATASE"/>
    <property type="match status" value="1"/>
</dbReference>
<dbReference type="InterPro" id="IPR044144">
    <property type="entry name" value="SAF_UxaA/GarD"/>
</dbReference>
<comment type="caution">
    <text evidence="4">The sequence shown here is derived from an EMBL/GenBank/DDBJ whole genome shotgun (WGS) entry which is preliminary data.</text>
</comment>
<dbReference type="InterPro" id="IPR052172">
    <property type="entry name" value="UxaA_altronate/galactarate_dh"/>
</dbReference>
<dbReference type="Gene3D" id="2.30.130.110">
    <property type="match status" value="1"/>
</dbReference>
<dbReference type="Proteomes" id="UP001169242">
    <property type="component" value="Unassembled WGS sequence"/>
</dbReference>
<evidence type="ECO:0000313" key="5">
    <source>
        <dbReference type="Proteomes" id="UP001169242"/>
    </source>
</evidence>
<accession>A0AA42DPE8</accession>